<organism evidence="6 7">
    <name type="scientific">Sphaerisporangium album</name>
    <dbReference type="NCBI Taxonomy" id="509200"/>
    <lineage>
        <taxon>Bacteria</taxon>
        <taxon>Bacillati</taxon>
        <taxon>Actinomycetota</taxon>
        <taxon>Actinomycetes</taxon>
        <taxon>Streptosporangiales</taxon>
        <taxon>Streptosporangiaceae</taxon>
        <taxon>Sphaerisporangium</taxon>
    </lineage>
</organism>
<proteinExistence type="predicted"/>
<dbReference type="SUPFAM" id="SSF48498">
    <property type="entry name" value="Tetracyclin repressor-like, C-terminal domain"/>
    <property type="match status" value="1"/>
</dbReference>
<dbReference type="EMBL" id="QOIL01000011">
    <property type="protein sequence ID" value="RCG29501.1"/>
    <property type="molecule type" value="Genomic_DNA"/>
</dbReference>
<dbReference type="PRINTS" id="PR00455">
    <property type="entry name" value="HTHTETR"/>
</dbReference>
<dbReference type="InterPro" id="IPR001647">
    <property type="entry name" value="HTH_TetR"/>
</dbReference>
<dbReference type="SUPFAM" id="SSF46689">
    <property type="entry name" value="Homeodomain-like"/>
    <property type="match status" value="1"/>
</dbReference>
<dbReference type="Gene3D" id="1.10.357.10">
    <property type="entry name" value="Tetracycline Repressor, domain 2"/>
    <property type="match status" value="1"/>
</dbReference>
<dbReference type="PANTHER" id="PTHR30055">
    <property type="entry name" value="HTH-TYPE TRANSCRIPTIONAL REGULATOR RUTR"/>
    <property type="match status" value="1"/>
</dbReference>
<keyword evidence="7" id="KW-1185">Reference proteome</keyword>
<dbReference type="PANTHER" id="PTHR30055:SF234">
    <property type="entry name" value="HTH-TYPE TRANSCRIPTIONAL REGULATOR BETI"/>
    <property type="match status" value="1"/>
</dbReference>
<evidence type="ECO:0000256" key="4">
    <source>
        <dbReference type="PROSITE-ProRule" id="PRU00335"/>
    </source>
</evidence>
<dbReference type="GO" id="GO:0003700">
    <property type="term" value="F:DNA-binding transcription factor activity"/>
    <property type="evidence" value="ECO:0007669"/>
    <property type="project" value="TreeGrafter"/>
</dbReference>
<keyword evidence="2 4" id="KW-0238">DNA-binding</keyword>
<dbReference type="Pfam" id="PF21597">
    <property type="entry name" value="TetR_C_43"/>
    <property type="match status" value="1"/>
</dbReference>
<dbReference type="InterPro" id="IPR050109">
    <property type="entry name" value="HTH-type_TetR-like_transc_reg"/>
</dbReference>
<evidence type="ECO:0000256" key="2">
    <source>
        <dbReference type="ARBA" id="ARBA00023125"/>
    </source>
</evidence>
<evidence type="ECO:0000259" key="5">
    <source>
        <dbReference type="PROSITE" id="PS50977"/>
    </source>
</evidence>
<dbReference type="InterPro" id="IPR049445">
    <property type="entry name" value="TetR_SbtR-like_C"/>
</dbReference>
<dbReference type="InterPro" id="IPR009057">
    <property type="entry name" value="Homeodomain-like_sf"/>
</dbReference>
<keyword evidence="3" id="KW-0804">Transcription</keyword>
<comment type="caution">
    <text evidence="6">The sequence shown here is derived from an EMBL/GenBank/DDBJ whole genome shotgun (WGS) entry which is preliminary data.</text>
</comment>
<evidence type="ECO:0000313" key="7">
    <source>
        <dbReference type="Proteomes" id="UP000253094"/>
    </source>
</evidence>
<evidence type="ECO:0000256" key="3">
    <source>
        <dbReference type="ARBA" id="ARBA00023163"/>
    </source>
</evidence>
<dbReference type="PROSITE" id="PS50977">
    <property type="entry name" value="HTH_TETR_2"/>
    <property type="match status" value="1"/>
</dbReference>
<dbReference type="AlphaFoldDB" id="A0A367FGQ9"/>
<keyword evidence="1" id="KW-0805">Transcription regulation</keyword>
<feature type="domain" description="HTH tetR-type" evidence="5">
    <location>
        <begin position="20"/>
        <end position="79"/>
    </location>
</feature>
<reference evidence="6 7" key="1">
    <citation type="submission" date="2018-06" db="EMBL/GenBank/DDBJ databases">
        <title>Sphaerisporangium craniellae sp. nov., isolated from a marine sponge in the South China Sea.</title>
        <authorList>
            <person name="Li L."/>
        </authorList>
    </citation>
    <scope>NUCLEOTIDE SEQUENCE [LARGE SCALE GENOMIC DNA]</scope>
    <source>
        <strain evidence="6 7">CCTCC AA 208026</strain>
    </source>
</reference>
<dbReference type="InterPro" id="IPR036271">
    <property type="entry name" value="Tet_transcr_reg_TetR-rel_C_sf"/>
</dbReference>
<dbReference type="RefSeq" id="WP_114030541.1">
    <property type="nucleotide sequence ID" value="NZ_QOIL01000011.1"/>
</dbReference>
<feature type="DNA-binding region" description="H-T-H motif" evidence="4">
    <location>
        <begin position="42"/>
        <end position="61"/>
    </location>
</feature>
<dbReference type="Proteomes" id="UP000253094">
    <property type="component" value="Unassembled WGS sequence"/>
</dbReference>
<name>A0A367FGQ9_9ACTN</name>
<protein>
    <submittedName>
        <fullName evidence="6">TetR/AcrR family transcriptional regulator</fullName>
    </submittedName>
</protein>
<evidence type="ECO:0000256" key="1">
    <source>
        <dbReference type="ARBA" id="ARBA00023015"/>
    </source>
</evidence>
<evidence type="ECO:0000313" key="6">
    <source>
        <dbReference type="EMBL" id="RCG29501.1"/>
    </source>
</evidence>
<accession>A0A367FGQ9</accession>
<sequence>MPPDDSAHTAAARPLRRDARRNRDALLAAARAVFASEGLDAPLEQIARQAGVAIGTLYRNFPTRMELVEAIFLEKLGAWLEHAERALVMDDAWEAFAFYLERLCELQAHDRGFNDLASMRFPDASCSERARGRIYELSVLIVERAQAAGAVRPDVTAEDLALVVWAHTRITDATSVVCPTAWRRHLGLMLDAFRADRAHPLPEPPMRPDQVYKAMVDLGGSSTCGG</sequence>
<dbReference type="OrthoDB" id="9795011at2"/>
<gene>
    <name evidence="6" type="ORF">DQ384_20935</name>
</gene>
<dbReference type="GO" id="GO:0000976">
    <property type="term" value="F:transcription cis-regulatory region binding"/>
    <property type="evidence" value="ECO:0007669"/>
    <property type="project" value="TreeGrafter"/>
</dbReference>
<dbReference type="Pfam" id="PF00440">
    <property type="entry name" value="TetR_N"/>
    <property type="match status" value="1"/>
</dbReference>